<dbReference type="EMBL" id="MEWA01000023">
    <property type="protein sequence ID" value="OGC69323.1"/>
    <property type="molecule type" value="Genomic_DNA"/>
</dbReference>
<dbReference type="Gene3D" id="3.40.50.720">
    <property type="entry name" value="NAD(P)-binding Rossmann-like Domain"/>
    <property type="match status" value="1"/>
</dbReference>
<organism evidence="2 3">
    <name type="scientific">candidate division WWE3 bacterium RIFOXYC1_FULL_39_7</name>
    <dbReference type="NCBI Taxonomy" id="1802643"/>
    <lineage>
        <taxon>Bacteria</taxon>
        <taxon>Katanobacteria</taxon>
    </lineage>
</organism>
<dbReference type="InterPro" id="IPR000683">
    <property type="entry name" value="Gfo/Idh/MocA-like_OxRdtase_N"/>
</dbReference>
<dbReference type="Proteomes" id="UP000179113">
    <property type="component" value="Unassembled WGS sequence"/>
</dbReference>
<dbReference type="SUPFAM" id="SSF51735">
    <property type="entry name" value="NAD(P)-binding Rossmann-fold domains"/>
    <property type="match status" value="1"/>
</dbReference>
<evidence type="ECO:0000313" key="2">
    <source>
        <dbReference type="EMBL" id="OGC69323.1"/>
    </source>
</evidence>
<accession>A0A1F4WK79</accession>
<reference evidence="2 3" key="1">
    <citation type="journal article" date="2016" name="Nat. Commun.">
        <title>Thousands of microbial genomes shed light on interconnected biogeochemical processes in an aquifer system.</title>
        <authorList>
            <person name="Anantharaman K."/>
            <person name="Brown C.T."/>
            <person name="Hug L.A."/>
            <person name="Sharon I."/>
            <person name="Castelle C.J."/>
            <person name="Probst A.J."/>
            <person name="Thomas B.C."/>
            <person name="Singh A."/>
            <person name="Wilkins M.J."/>
            <person name="Karaoz U."/>
            <person name="Brodie E.L."/>
            <person name="Williams K.H."/>
            <person name="Hubbard S.S."/>
            <person name="Banfield J.F."/>
        </authorList>
    </citation>
    <scope>NUCLEOTIDE SEQUENCE [LARGE SCALE GENOMIC DNA]</scope>
</reference>
<dbReference type="GO" id="GO:0000166">
    <property type="term" value="F:nucleotide binding"/>
    <property type="evidence" value="ECO:0007669"/>
    <property type="project" value="InterPro"/>
</dbReference>
<name>A0A1F4WK79_UNCKA</name>
<dbReference type="InterPro" id="IPR036291">
    <property type="entry name" value="NAD(P)-bd_dom_sf"/>
</dbReference>
<feature type="domain" description="Gfo/Idh/MocA-like oxidoreductase N-terminal" evidence="1">
    <location>
        <begin position="2"/>
        <end position="121"/>
    </location>
</feature>
<gene>
    <name evidence="2" type="ORF">A2415_03030</name>
</gene>
<dbReference type="Pfam" id="PF01408">
    <property type="entry name" value="GFO_IDH_MocA"/>
    <property type="match status" value="1"/>
</dbReference>
<dbReference type="AlphaFoldDB" id="A0A1F4WK79"/>
<sequence length="347" mass="39831">MVIGCGQVFDKYWVPAHEKAQLVISGIISKNDTQQKHLNSGFPYHPTDSTKNTIEILMNTSDSYGAIALLVPADVRLELLTAILSQPKLQTKKVFIEKPYTKDLSQIKEFKNLIKKYPGRLHFSGKYSYGRADNLIQILSKTDDLPLFINAVMIEGSKYFNKVMDNQNTDLYFKDGPELDLGFHILNISAMYLNSKEDKIRTILINKNTVMDLNCIRPYFLPNLGFVAEVVFTLNSRRTVPLYLQVGKADCISNRHIDFDFKDKRIVQYFTTLDASDPVYEVREDTRELLAKHKPGYLYYSKELSPEAFCKQTTYEQEIDMEINRICMQIKDIREGSCKDVVESIAG</sequence>
<proteinExistence type="predicted"/>
<comment type="caution">
    <text evidence="2">The sequence shown here is derived from an EMBL/GenBank/DDBJ whole genome shotgun (WGS) entry which is preliminary data.</text>
</comment>
<evidence type="ECO:0000259" key="1">
    <source>
        <dbReference type="Pfam" id="PF01408"/>
    </source>
</evidence>
<evidence type="ECO:0000313" key="3">
    <source>
        <dbReference type="Proteomes" id="UP000179113"/>
    </source>
</evidence>
<protein>
    <recommendedName>
        <fullName evidence="1">Gfo/Idh/MocA-like oxidoreductase N-terminal domain-containing protein</fullName>
    </recommendedName>
</protein>